<evidence type="ECO:0000313" key="2">
    <source>
        <dbReference type="EMBL" id="EDL91892.1"/>
    </source>
</evidence>
<keyword evidence="1" id="KW-1133">Transmembrane helix</keyword>
<dbReference type="EMBL" id="CH473997">
    <property type="protein sequence ID" value="EDL91892.1"/>
    <property type="molecule type" value="Genomic_DNA"/>
</dbReference>
<accession>A6JR45</accession>
<dbReference type="Proteomes" id="UP000234681">
    <property type="component" value="Chromosome 9"/>
</dbReference>
<organism evidence="2 3">
    <name type="scientific">Rattus norvegicus</name>
    <name type="common">Rat</name>
    <dbReference type="NCBI Taxonomy" id="10116"/>
    <lineage>
        <taxon>Eukaryota</taxon>
        <taxon>Metazoa</taxon>
        <taxon>Chordata</taxon>
        <taxon>Craniata</taxon>
        <taxon>Vertebrata</taxon>
        <taxon>Euteleostomi</taxon>
        <taxon>Mammalia</taxon>
        <taxon>Eutheria</taxon>
        <taxon>Euarchontoglires</taxon>
        <taxon>Glires</taxon>
        <taxon>Rodentia</taxon>
        <taxon>Myomorpha</taxon>
        <taxon>Muroidea</taxon>
        <taxon>Muridae</taxon>
        <taxon>Murinae</taxon>
        <taxon>Rattus</taxon>
    </lineage>
</organism>
<feature type="transmembrane region" description="Helical" evidence="1">
    <location>
        <begin position="21"/>
        <end position="42"/>
    </location>
</feature>
<evidence type="ECO:0000313" key="3">
    <source>
        <dbReference type="Proteomes" id="UP000234681"/>
    </source>
</evidence>
<keyword evidence="1" id="KW-0472">Membrane</keyword>
<sequence>MKIKGKLQVFCKAYLFIHKIGHVHWLFIVTFFFIFFTLSLTVI</sequence>
<proteinExistence type="predicted"/>
<dbReference type="AlphaFoldDB" id="A6JR45"/>
<protein>
    <submittedName>
        <fullName evidence="2">RCG55353</fullName>
    </submittedName>
</protein>
<keyword evidence="1" id="KW-0812">Transmembrane</keyword>
<reference evidence="2 3" key="1">
    <citation type="submission" date="2005-09" db="EMBL/GenBank/DDBJ databases">
        <authorList>
            <person name="Mural R.J."/>
            <person name="Li P.W."/>
            <person name="Adams M.D."/>
            <person name="Amanatides P.G."/>
            <person name="Baden-Tillson H."/>
            <person name="Barnstead M."/>
            <person name="Chin S.H."/>
            <person name="Dew I."/>
            <person name="Evans C.A."/>
            <person name="Ferriera S."/>
            <person name="Flanigan M."/>
            <person name="Fosler C."/>
            <person name="Glodek A."/>
            <person name="Gu Z."/>
            <person name="Holt R.A."/>
            <person name="Jennings D."/>
            <person name="Kraft C.L."/>
            <person name="Lu F."/>
            <person name="Nguyen T."/>
            <person name="Nusskern D.R."/>
            <person name="Pfannkoch C.M."/>
            <person name="Sitter C."/>
            <person name="Sutton G.G."/>
            <person name="Venter J.C."/>
            <person name="Wang Z."/>
            <person name="Woodage T."/>
            <person name="Zheng X.H."/>
            <person name="Zhong F."/>
        </authorList>
    </citation>
    <scope>NUCLEOTIDE SEQUENCE [LARGE SCALE GENOMIC DNA]</scope>
    <source>
        <strain>BN</strain>
        <strain evidence="3">Sprague-Dawley</strain>
    </source>
</reference>
<gene>
    <name evidence="2" type="ORF">rCG_55353</name>
</gene>
<evidence type="ECO:0000256" key="1">
    <source>
        <dbReference type="SAM" id="Phobius"/>
    </source>
</evidence>
<name>A6JR45_RAT</name>